<name>A0A938YAT4_9ACTN</name>
<evidence type="ECO:0000256" key="6">
    <source>
        <dbReference type="SAM" id="Phobius"/>
    </source>
</evidence>
<keyword evidence="3 6" id="KW-0812">Transmembrane</keyword>
<dbReference type="Pfam" id="PF03788">
    <property type="entry name" value="LrgA"/>
    <property type="match status" value="1"/>
</dbReference>
<feature type="transmembrane region" description="Helical" evidence="6">
    <location>
        <begin position="25"/>
        <end position="42"/>
    </location>
</feature>
<dbReference type="InterPro" id="IPR005538">
    <property type="entry name" value="LrgA/CidA"/>
</dbReference>
<keyword evidence="8" id="KW-1185">Reference proteome</keyword>
<dbReference type="GO" id="GO:0005886">
    <property type="term" value="C:plasma membrane"/>
    <property type="evidence" value="ECO:0007669"/>
    <property type="project" value="UniProtKB-SubCell"/>
</dbReference>
<dbReference type="PANTHER" id="PTHR33931:SF2">
    <property type="entry name" value="HOLIN-LIKE PROTEIN CIDA"/>
    <property type="match status" value="1"/>
</dbReference>
<keyword evidence="2" id="KW-1003">Cell membrane</keyword>
<dbReference type="PANTHER" id="PTHR33931">
    <property type="entry name" value="HOLIN-LIKE PROTEIN CIDA-RELATED"/>
    <property type="match status" value="1"/>
</dbReference>
<evidence type="ECO:0000256" key="3">
    <source>
        <dbReference type="ARBA" id="ARBA00022692"/>
    </source>
</evidence>
<comment type="caution">
    <text evidence="7">The sequence shown here is derived from an EMBL/GenBank/DDBJ whole genome shotgun (WGS) entry which is preliminary data.</text>
</comment>
<evidence type="ECO:0000256" key="4">
    <source>
        <dbReference type="ARBA" id="ARBA00022989"/>
    </source>
</evidence>
<accession>A0A938YAT4</accession>
<dbReference type="RefSeq" id="WP_205292275.1">
    <property type="nucleotide sequence ID" value="NZ_CP074406.1"/>
</dbReference>
<dbReference type="Proteomes" id="UP000663791">
    <property type="component" value="Unassembled WGS sequence"/>
</dbReference>
<keyword evidence="5 6" id="KW-0472">Membrane</keyword>
<proteinExistence type="predicted"/>
<protein>
    <submittedName>
        <fullName evidence="7">CidA/LrgA family protein</fullName>
    </submittedName>
</protein>
<feature type="transmembrane region" description="Helical" evidence="6">
    <location>
        <begin position="63"/>
        <end position="80"/>
    </location>
</feature>
<keyword evidence="4 6" id="KW-1133">Transmembrane helix</keyword>
<evidence type="ECO:0000256" key="2">
    <source>
        <dbReference type="ARBA" id="ARBA00022475"/>
    </source>
</evidence>
<sequence>MILGLTWLVVFQLVGEVVVRVLDVPVPGPVVGMLLLFCLLRLRSYDEGPIVRAGTALLRHLQLFFVPAGVGVVAYLALLGREAVPITVAMLGSWVLGLLVVAWTAVALERLLGKRRDDLGEPPLEPPLESSGGAR</sequence>
<evidence type="ECO:0000256" key="1">
    <source>
        <dbReference type="ARBA" id="ARBA00004651"/>
    </source>
</evidence>
<organism evidence="7 8">
    <name type="scientific">Nocardioides faecalis</name>
    <dbReference type="NCBI Taxonomy" id="2803858"/>
    <lineage>
        <taxon>Bacteria</taxon>
        <taxon>Bacillati</taxon>
        <taxon>Actinomycetota</taxon>
        <taxon>Actinomycetes</taxon>
        <taxon>Propionibacteriales</taxon>
        <taxon>Nocardioidaceae</taxon>
        <taxon>Nocardioides</taxon>
    </lineage>
</organism>
<dbReference type="EMBL" id="JAERTX010000012">
    <property type="protein sequence ID" value="MBM9460965.1"/>
    <property type="molecule type" value="Genomic_DNA"/>
</dbReference>
<evidence type="ECO:0000256" key="5">
    <source>
        <dbReference type="ARBA" id="ARBA00023136"/>
    </source>
</evidence>
<gene>
    <name evidence="7" type="ORF">JK386_13770</name>
</gene>
<evidence type="ECO:0000313" key="7">
    <source>
        <dbReference type="EMBL" id="MBM9460965.1"/>
    </source>
</evidence>
<dbReference type="AlphaFoldDB" id="A0A938YAT4"/>
<comment type="subcellular location">
    <subcellularLocation>
        <location evidence="1">Cell membrane</location>
        <topology evidence="1">Multi-pass membrane protein</topology>
    </subcellularLocation>
</comment>
<reference evidence="7" key="1">
    <citation type="submission" date="2021-01" db="EMBL/GenBank/DDBJ databases">
        <title>Novel species in genus Nocardioides.</title>
        <authorList>
            <person name="Zhang G."/>
        </authorList>
    </citation>
    <scope>NUCLEOTIDE SEQUENCE</scope>
    <source>
        <strain evidence="7">Zg-536</strain>
    </source>
</reference>
<feature type="transmembrane region" description="Helical" evidence="6">
    <location>
        <begin position="86"/>
        <end position="108"/>
    </location>
</feature>
<evidence type="ECO:0000313" key="8">
    <source>
        <dbReference type="Proteomes" id="UP000663791"/>
    </source>
</evidence>